<dbReference type="EMBL" id="CAJOBG010006754">
    <property type="protein sequence ID" value="CAF4196497.1"/>
    <property type="molecule type" value="Genomic_DNA"/>
</dbReference>
<organism evidence="4 9">
    <name type="scientific">Rotaria magnacalcarata</name>
    <dbReference type="NCBI Taxonomy" id="392030"/>
    <lineage>
        <taxon>Eukaryota</taxon>
        <taxon>Metazoa</taxon>
        <taxon>Spiralia</taxon>
        <taxon>Gnathifera</taxon>
        <taxon>Rotifera</taxon>
        <taxon>Eurotatoria</taxon>
        <taxon>Bdelloidea</taxon>
        <taxon>Philodinida</taxon>
        <taxon>Philodinidae</taxon>
        <taxon>Rotaria</taxon>
    </lineage>
</organism>
<name>A0A816VG49_9BILA</name>
<feature type="region of interest" description="Disordered" evidence="2">
    <location>
        <begin position="873"/>
        <end position="894"/>
    </location>
</feature>
<keyword evidence="1" id="KW-0548">Nucleotidyltransferase</keyword>
<comment type="caution">
    <text evidence="4">The sequence shown here is derived from an EMBL/GenBank/DDBJ whole genome shotgun (WGS) entry which is preliminary data.</text>
</comment>
<dbReference type="Proteomes" id="UP000663842">
    <property type="component" value="Unassembled WGS sequence"/>
</dbReference>
<evidence type="ECO:0000313" key="5">
    <source>
        <dbReference type="EMBL" id="CAF2137855.1"/>
    </source>
</evidence>
<evidence type="ECO:0000313" key="9">
    <source>
        <dbReference type="Proteomes" id="UP000663887"/>
    </source>
</evidence>
<dbReference type="PANTHER" id="PTHR23079:SF55">
    <property type="entry name" value="RNA-DIRECTED RNA POLYMERASE"/>
    <property type="match status" value="1"/>
</dbReference>
<evidence type="ECO:0000256" key="1">
    <source>
        <dbReference type="RuleBase" id="RU363098"/>
    </source>
</evidence>
<dbReference type="Proteomes" id="UP000663866">
    <property type="component" value="Unassembled WGS sequence"/>
</dbReference>
<evidence type="ECO:0000313" key="4">
    <source>
        <dbReference type="EMBL" id="CAF2120571.1"/>
    </source>
</evidence>
<dbReference type="InterPro" id="IPR057596">
    <property type="entry name" value="RDRP_core"/>
</dbReference>
<keyword evidence="8" id="KW-1185">Reference proteome</keyword>
<feature type="compositionally biased region" description="Polar residues" evidence="2">
    <location>
        <begin position="837"/>
        <end position="850"/>
    </location>
</feature>
<keyword evidence="1" id="KW-0808">Transferase</keyword>
<dbReference type="InterPro" id="IPR007855">
    <property type="entry name" value="RDRP"/>
</dbReference>
<sequence length="1375" mass="158828">MASQPSSTELKYQKFYRELPKASTEAEKRDKRQIVKILNKISKKCGYQAFPDRPSLKPARQNQIIEDNILDLDQNIFTWSLVRTDFEYCCSFLPLLKQSNIFLDSIKQRQPNQACLENIMRFKSLFWSLFSEFRPESVSDRLESQHNSIDRIIKYYASIVKDLKDNYQNGSFIERFKILATLTKTSPVRLDLLDRLHNYLSNGAGEKAPADDKIYRLSARIFVDRHGNKYCSLSIVSVHKEFGTSRLTRSYGEESFLRVRFIETTESTDISWRFASDDDDAIRQAGFEMHSIVHNVSILILLMRDLCLAQSNSPDEFIKVDNELRKNVDLMNNALGNTFSAKWSASEFDCLEEHAFRRLNGVPLDSGSKSLKIAGRCFKYLMTTTSGVHKDRHIFSDKSYQTICERMFSKIFIQEHRDYGLKLSLRMGLWLTPSISMNLVAGFKPLPPISEENHIDGCGRVSISLAKDMTARWRDGKKYKNVPFATESVGPTTWDAEVLQDSEIEYTCDEAITQPAYYSAFQIRLDGIKGMLVVDKNLGEEKLIQLTKNQIKFKSPQIDGKSRYETIEIVQCSQPTTGARLNFALISLIVACAKDPALMEKYIVELAFEEIEKLLEDRKFAIQFALKHNDIKSFNMLGVGCSLLETFLAGYYQNYGRRFKISVNKSRRLFGVADFWNVLKEGEVFVKISNLGDDSLTGPGIKEQNVLVTKEPCFHRGDLRRYIAVTEDELEKRENGENRGLLRDLHDVLVFYSSAEEKFSEPAKICGSDLDGDQYFVCWDENILDNLRDPLFEPGIFEDIKKEELDKLYKKYVKRLAKKDIEGEKRQPSCEGDDTKSISSENTTFDSSLSPEDMELLRHHADLSDLHNDVQDEKQKLQENKGSDRSSEGDVESTLQEEYIDIEQVRNDAAHIAGSISQPSTYATIHELFDLHMRVIDNWKHEWVTEKHWTRMEKFCDKLSLVLDSPKSNVHTLKASLFKDLGEIIVELPKYPHFHPLKRKDECRHSDSALGQIYDSLQKHVAEKFKLLSTNNPLNFSTLYDEISEIKLSFLFHQAKGQRYAVKSVDAGVPHVSMKDIKAWYEEEIVPFSELSLLRKEAACTMLWKITTLLNLKEKYLADSNLQIFYLRNEENLSNLNIDSILNQSEDAAFFYCITERVFEEIKSFLNDDLFISQENSNGTLNLNHVQKTKLINYLSNTVEKRFWRDLQLPYPKCSRETNVSSDFSEIRKLFETQAQICLKEPALTGEEILTVRTKIYHSCDAKIEEVIVGNSDVYAVKEVSRLNDIVRRLLCFSETWDTSSANNNPLNICKKLDEISLRYIRLYKYLKVLENDRIDLDVLPRYNLESDRIDLSKLEMVDDEMQELFKLLYSLSAM</sequence>
<evidence type="ECO:0000313" key="7">
    <source>
        <dbReference type="EMBL" id="CAF4196497.1"/>
    </source>
</evidence>
<evidence type="ECO:0000313" key="8">
    <source>
        <dbReference type="Proteomes" id="UP000663866"/>
    </source>
</evidence>
<dbReference type="GO" id="GO:0031380">
    <property type="term" value="C:nuclear RNA-directed RNA polymerase complex"/>
    <property type="evidence" value="ECO:0007669"/>
    <property type="project" value="TreeGrafter"/>
</dbReference>
<dbReference type="Proteomes" id="UP000663887">
    <property type="component" value="Unassembled WGS sequence"/>
</dbReference>
<dbReference type="GO" id="GO:0003723">
    <property type="term" value="F:RNA binding"/>
    <property type="evidence" value="ECO:0007669"/>
    <property type="project" value="UniProtKB-KW"/>
</dbReference>
<feature type="compositionally biased region" description="Basic and acidic residues" evidence="2">
    <location>
        <begin position="823"/>
        <end position="836"/>
    </location>
</feature>
<dbReference type="PANTHER" id="PTHR23079">
    <property type="entry name" value="RNA-DEPENDENT RNA POLYMERASE"/>
    <property type="match status" value="1"/>
</dbReference>
<dbReference type="Pfam" id="PF05183">
    <property type="entry name" value="RdRP"/>
    <property type="match status" value="1"/>
</dbReference>
<dbReference type="GO" id="GO:0003968">
    <property type="term" value="F:RNA-directed RNA polymerase activity"/>
    <property type="evidence" value="ECO:0007669"/>
    <property type="project" value="UniProtKB-KW"/>
</dbReference>
<proteinExistence type="inferred from homology"/>
<evidence type="ECO:0000256" key="2">
    <source>
        <dbReference type="SAM" id="MobiDB-lite"/>
    </source>
</evidence>
<protein>
    <recommendedName>
        <fullName evidence="1">RNA-dependent RNA polymerase</fullName>
        <ecNumber evidence="1">2.7.7.48</ecNumber>
    </recommendedName>
</protein>
<gene>
    <name evidence="7" type="ORF">OVN521_LOCUS26147</name>
    <name evidence="6" type="ORF">UXM345_LOCUS6523</name>
    <name evidence="5" type="ORF">WKI299_LOCUS27711</name>
    <name evidence="4" type="ORF">XDN619_LOCUS22635</name>
</gene>
<dbReference type="GO" id="GO:0030422">
    <property type="term" value="P:siRNA processing"/>
    <property type="evidence" value="ECO:0007669"/>
    <property type="project" value="TreeGrafter"/>
</dbReference>
<evidence type="ECO:0000259" key="3">
    <source>
        <dbReference type="Pfam" id="PF05183"/>
    </source>
</evidence>
<dbReference type="Proteomes" id="UP000663856">
    <property type="component" value="Unassembled WGS sequence"/>
</dbReference>
<evidence type="ECO:0000313" key="6">
    <source>
        <dbReference type="EMBL" id="CAF3829761.1"/>
    </source>
</evidence>
<comment type="catalytic activity">
    <reaction evidence="1">
        <text>RNA(n) + a ribonucleoside 5'-triphosphate = RNA(n+1) + diphosphate</text>
        <dbReference type="Rhea" id="RHEA:21248"/>
        <dbReference type="Rhea" id="RHEA-COMP:14527"/>
        <dbReference type="Rhea" id="RHEA-COMP:17342"/>
        <dbReference type="ChEBI" id="CHEBI:33019"/>
        <dbReference type="ChEBI" id="CHEBI:61557"/>
        <dbReference type="ChEBI" id="CHEBI:140395"/>
        <dbReference type="EC" id="2.7.7.48"/>
    </reaction>
</comment>
<feature type="domain" description="RDRP core" evidence="3">
    <location>
        <begin position="245"/>
        <end position="806"/>
    </location>
</feature>
<accession>A0A816VG49</accession>
<feature type="compositionally biased region" description="Basic and acidic residues" evidence="2">
    <location>
        <begin position="873"/>
        <end position="888"/>
    </location>
</feature>
<dbReference type="EC" id="2.7.7.48" evidence="1"/>
<keyword evidence="1" id="KW-0696">RNA-directed RNA polymerase</keyword>
<dbReference type="EMBL" id="CAJNRF010012129">
    <property type="protein sequence ID" value="CAF2137855.1"/>
    <property type="molecule type" value="Genomic_DNA"/>
</dbReference>
<feature type="region of interest" description="Disordered" evidence="2">
    <location>
        <begin position="823"/>
        <end position="850"/>
    </location>
</feature>
<comment type="similarity">
    <text evidence="1">Belongs to the RdRP family.</text>
</comment>
<dbReference type="EMBL" id="CAJNRG010010230">
    <property type="protein sequence ID" value="CAF2120571.1"/>
    <property type="molecule type" value="Genomic_DNA"/>
</dbReference>
<keyword evidence="1" id="KW-0694">RNA-binding</keyword>
<reference evidence="4" key="1">
    <citation type="submission" date="2021-02" db="EMBL/GenBank/DDBJ databases">
        <authorList>
            <person name="Nowell W R."/>
        </authorList>
    </citation>
    <scope>NUCLEOTIDE SEQUENCE</scope>
</reference>
<dbReference type="EMBL" id="CAJOBF010000520">
    <property type="protein sequence ID" value="CAF3829761.1"/>
    <property type="molecule type" value="Genomic_DNA"/>
</dbReference>